<dbReference type="InterPro" id="IPR003675">
    <property type="entry name" value="Rce1/LyrA-like_dom"/>
</dbReference>
<organism evidence="3 4">
    <name type="scientific">Pseudoclavibacter caeni</name>
    <dbReference type="NCBI Taxonomy" id="908846"/>
    <lineage>
        <taxon>Bacteria</taxon>
        <taxon>Bacillati</taxon>
        <taxon>Actinomycetota</taxon>
        <taxon>Actinomycetes</taxon>
        <taxon>Micrococcales</taxon>
        <taxon>Microbacteriaceae</taxon>
        <taxon>Pseudoclavibacter</taxon>
    </lineage>
</organism>
<dbReference type="GO" id="GO:0006508">
    <property type="term" value="P:proteolysis"/>
    <property type="evidence" value="ECO:0007669"/>
    <property type="project" value="UniProtKB-KW"/>
</dbReference>
<keyword evidence="1" id="KW-0472">Membrane</keyword>
<feature type="transmembrane region" description="Helical" evidence="1">
    <location>
        <begin position="126"/>
        <end position="146"/>
    </location>
</feature>
<dbReference type="GO" id="GO:0004175">
    <property type="term" value="F:endopeptidase activity"/>
    <property type="evidence" value="ECO:0007669"/>
    <property type="project" value="UniProtKB-ARBA"/>
</dbReference>
<keyword evidence="1" id="KW-0812">Transmembrane</keyword>
<dbReference type="AlphaFoldDB" id="A0A7C8FRN7"/>
<dbReference type="RefSeq" id="WP_158035947.1">
    <property type="nucleotide sequence ID" value="NZ_BAAAZV010000003.1"/>
</dbReference>
<keyword evidence="3" id="KW-0482">Metalloprotease</keyword>
<evidence type="ECO:0000256" key="1">
    <source>
        <dbReference type="SAM" id="Phobius"/>
    </source>
</evidence>
<proteinExistence type="predicted"/>
<evidence type="ECO:0000313" key="3">
    <source>
        <dbReference type="EMBL" id="KAB1633025.1"/>
    </source>
</evidence>
<gene>
    <name evidence="3" type="ORF">F8O02_04030</name>
</gene>
<feature type="transmembrane region" description="Helical" evidence="1">
    <location>
        <begin position="217"/>
        <end position="234"/>
    </location>
</feature>
<feature type="transmembrane region" description="Helical" evidence="1">
    <location>
        <begin position="241"/>
        <end position="261"/>
    </location>
</feature>
<dbReference type="OrthoDB" id="4453618at2"/>
<dbReference type="GO" id="GO:0008237">
    <property type="term" value="F:metallopeptidase activity"/>
    <property type="evidence" value="ECO:0007669"/>
    <property type="project" value="UniProtKB-KW"/>
</dbReference>
<feature type="transmembrane region" description="Helical" evidence="1">
    <location>
        <begin position="68"/>
        <end position="92"/>
    </location>
</feature>
<keyword evidence="3" id="KW-0378">Hydrolase</keyword>
<keyword evidence="1" id="KW-1133">Transmembrane helix</keyword>
<protein>
    <submittedName>
        <fullName evidence="3">CPBP family intramembrane metalloprotease</fullName>
    </submittedName>
</protein>
<accession>A0A7C8FRN7</accession>
<dbReference type="GO" id="GO:0080120">
    <property type="term" value="P:CAAX-box protein maturation"/>
    <property type="evidence" value="ECO:0007669"/>
    <property type="project" value="UniProtKB-ARBA"/>
</dbReference>
<feature type="transmembrane region" description="Helical" evidence="1">
    <location>
        <begin position="21"/>
        <end position="48"/>
    </location>
</feature>
<sequence length="272" mass="28325">MRAHWPQARPIAPWRRARTRAEVWIVLGMTLGASAVSAVLSLTAKLLAPGGLSGQSTTLNPQRASTPWLDLAVQLADLGLGLVPVALVLWLLGVRMRPDTGSGLRGGAARLGLGAPPDARTLGRGALLAAMIGVPGLALYAAGRALGVTALVVPSGLDARWWTVPVLLLSALEAALVEETIVSGWLVIRLRELGHGWATVTVLVSLLRGAYHLYQGFGAFLGNAVMGAVFLAAARRWGGVAPLVVAHLLLDTVAFVGWQALGGWLMSTGLLG</sequence>
<name>A0A7C8FRN7_9MICO</name>
<dbReference type="EMBL" id="WBKA01000002">
    <property type="protein sequence ID" value="KAB1633025.1"/>
    <property type="molecule type" value="Genomic_DNA"/>
</dbReference>
<keyword evidence="4" id="KW-1185">Reference proteome</keyword>
<comment type="caution">
    <text evidence="3">The sequence shown here is derived from an EMBL/GenBank/DDBJ whole genome shotgun (WGS) entry which is preliminary data.</text>
</comment>
<feature type="domain" description="CAAX prenyl protease 2/Lysostaphin resistance protein A-like" evidence="2">
    <location>
        <begin position="161"/>
        <end position="252"/>
    </location>
</feature>
<evidence type="ECO:0000313" key="4">
    <source>
        <dbReference type="Proteomes" id="UP000481339"/>
    </source>
</evidence>
<dbReference type="Pfam" id="PF02517">
    <property type="entry name" value="Rce1-like"/>
    <property type="match status" value="1"/>
</dbReference>
<dbReference type="Proteomes" id="UP000481339">
    <property type="component" value="Unassembled WGS sequence"/>
</dbReference>
<evidence type="ECO:0000259" key="2">
    <source>
        <dbReference type="Pfam" id="PF02517"/>
    </source>
</evidence>
<reference evidence="3 4" key="1">
    <citation type="submission" date="2019-09" db="EMBL/GenBank/DDBJ databases">
        <title>Phylogeny of genus Pseudoclavibacter and closely related genus.</title>
        <authorList>
            <person name="Li Y."/>
        </authorList>
    </citation>
    <scope>NUCLEOTIDE SEQUENCE [LARGE SCALE GENOMIC DNA]</scope>
    <source>
        <strain evidence="3 4">JCM 16921</strain>
    </source>
</reference>
<keyword evidence="3" id="KW-0645">Protease</keyword>